<comment type="similarity">
    <text evidence="1">In the C-terminal section; belongs to the transposase 35 family.</text>
</comment>
<dbReference type="AlphaFoldDB" id="A0A133VE20"/>
<comment type="caution">
    <text evidence="7">The sequence shown here is derived from an EMBL/GenBank/DDBJ whole genome shotgun (WGS) entry which is preliminary data.</text>
</comment>
<feature type="domain" description="Cas12f1-like TNB" evidence="6">
    <location>
        <begin position="316"/>
        <end position="387"/>
    </location>
</feature>
<protein>
    <submittedName>
        <fullName evidence="7">Uncharacterized protein</fullName>
    </submittedName>
</protein>
<dbReference type="Proteomes" id="UP000070076">
    <property type="component" value="Unassembled WGS sequence"/>
</dbReference>
<keyword evidence="2" id="KW-0815">Transposition</keyword>
<dbReference type="GO" id="GO:0032196">
    <property type="term" value="P:transposition"/>
    <property type="evidence" value="ECO:0007669"/>
    <property type="project" value="UniProtKB-KW"/>
</dbReference>
<keyword evidence="3" id="KW-0238">DNA-binding</keyword>
<dbReference type="GO" id="GO:0003677">
    <property type="term" value="F:DNA binding"/>
    <property type="evidence" value="ECO:0007669"/>
    <property type="project" value="UniProtKB-KW"/>
</dbReference>
<dbReference type="EMBL" id="LHYB01000018">
    <property type="protein sequence ID" value="KXB04644.1"/>
    <property type="molecule type" value="Genomic_DNA"/>
</dbReference>
<dbReference type="InterPro" id="IPR010095">
    <property type="entry name" value="Cas12f1-like_TNB"/>
</dbReference>
<evidence type="ECO:0000256" key="1">
    <source>
        <dbReference type="ARBA" id="ARBA00008761"/>
    </source>
</evidence>
<evidence type="ECO:0000256" key="4">
    <source>
        <dbReference type="ARBA" id="ARBA00023172"/>
    </source>
</evidence>
<keyword evidence="8" id="KW-1185">Reference proteome</keyword>
<dbReference type="Pfam" id="PF07282">
    <property type="entry name" value="Cas12f1-like_TNB"/>
    <property type="match status" value="1"/>
</dbReference>
<organism evidence="7 8">
    <name type="scientific">candidate division MSBL1 archaeon SCGC-AAA261O19</name>
    <dbReference type="NCBI Taxonomy" id="1698277"/>
    <lineage>
        <taxon>Archaea</taxon>
        <taxon>Methanobacteriati</taxon>
        <taxon>Methanobacteriota</taxon>
        <taxon>candidate division MSBL1</taxon>
    </lineage>
</organism>
<evidence type="ECO:0000256" key="3">
    <source>
        <dbReference type="ARBA" id="ARBA00023125"/>
    </source>
</evidence>
<accession>A0A133VE20</accession>
<evidence type="ECO:0000256" key="2">
    <source>
        <dbReference type="ARBA" id="ARBA00022578"/>
    </source>
</evidence>
<evidence type="ECO:0000259" key="6">
    <source>
        <dbReference type="Pfam" id="PF07282"/>
    </source>
</evidence>
<keyword evidence="4" id="KW-0233">DNA recombination</keyword>
<feature type="domain" description="Probable transposase IS891/IS1136/IS1341" evidence="5">
    <location>
        <begin position="181"/>
        <end position="296"/>
    </location>
</feature>
<evidence type="ECO:0000313" key="8">
    <source>
        <dbReference type="Proteomes" id="UP000070076"/>
    </source>
</evidence>
<gene>
    <name evidence="7" type="ORF">AKJ48_01870</name>
</gene>
<dbReference type="NCBIfam" id="NF040570">
    <property type="entry name" value="guided_TnpB"/>
    <property type="match status" value="1"/>
</dbReference>
<dbReference type="NCBIfam" id="TIGR01766">
    <property type="entry name" value="IS200/IS605 family accessory protein TnpB-like domain"/>
    <property type="match status" value="1"/>
</dbReference>
<proteinExistence type="inferred from homology"/>
<dbReference type="Pfam" id="PF01385">
    <property type="entry name" value="OrfB_IS605"/>
    <property type="match status" value="1"/>
</dbReference>
<reference evidence="7 8" key="1">
    <citation type="journal article" date="2016" name="Sci. Rep.">
        <title>Metabolic traits of an uncultured archaeal lineage -MSBL1- from brine pools of the Red Sea.</title>
        <authorList>
            <person name="Mwirichia R."/>
            <person name="Alam I."/>
            <person name="Rashid M."/>
            <person name="Vinu M."/>
            <person name="Ba-Alawi W."/>
            <person name="Anthony Kamau A."/>
            <person name="Kamanda Ngugi D."/>
            <person name="Goker M."/>
            <person name="Klenk H.P."/>
            <person name="Bajic V."/>
            <person name="Stingl U."/>
        </authorList>
    </citation>
    <scope>NUCLEOTIDE SEQUENCE [LARGE SCALE GENOMIC DNA]</scope>
    <source>
        <strain evidence="7">SCGC-AAA261O19</strain>
    </source>
</reference>
<evidence type="ECO:0000313" key="7">
    <source>
        <dbReference type="EMBL" id="KXB04644.1"/>
    </source>
</evidence>
<dbReference type="GO" id="GO:0006310">
    <property type="term" value="P:DNA recombination"/>
    <property type="evidence" value="ECO:0007669"/>
    <property type="project" value="UniProtKB-KW"/>
</dbReference>
<sequence>MKRVLRQNLRGLNSEEYETLKSMCRLSKNLYNATLYELRQSFFDNRGHLDYYSAWERLKENFNYEMLPSQAAQQTMMHVHRAFRSFFKLTEMKEKGEYEGEVRLPGYLDKDGFFSLNLPNQSFQVKKDHIRIGIPRSFRREFDCEMTEVRIPFTYEEVKNKRIKQLQVIPKAKAQHFEYRLVYEEEKTQIETEEKTWLSIDLNVDNLAVCGDHSGHSFILDGRKLKSMNRWYNREIARLQSIKDKQGIQGNTRRINELYRDRRNKIHDYFNKAVHWILEYCKANKIELVIAGENEEWKQKSRLGDKNNQNFVQIPFDLFKRKLKSKLELHGIKFERVNESHSSKCSFFDWESVEHHEEYVGTRIERGLFKTSDGTLVNADVNGYLNIARKYFEENKEEGKLKTLRGVESSGVVATPRRIREPFKVPAFP</sequence>
<evidence type="ECO:0000259" key="5">
    <source>
        <dbReference type="Pfam" id="PF01385"/>
    </source>
</evidence>
<name>A0A133VE20_9EURY</name>
<dbReference type="InterPro" id="IPR001959">
    <property type="entry name" value="Transposase"/>
</dbReference>